<gene>
    <name evidence="7 8" type="primary">tatC</name>
    <name evidence="8" type="ORF">HPC72_05245</name>
</gene>
<dbReference type="PANTHER" id="PTHR30371:SF0">
    <property type="entry name" value="SEC-INDEPENDENT PROTEIN TRANSLOCASE PROTEIN TATC, CHLOROPLASTIC-RELATED"/>
    <property type="match status" value="1"/>
</dbReference>
<dbReference type="AlphaFoldDB" id="A0A6M8B1N7"/>
<sequence length="287" mass="31222">MVTVPKASKARRKDNPEARMSIGDHLRELRNRIVISAIAIVVGSIVGYFLYEPAFALITRPISQANAKGANLSLNFGTVLSSFDIRLRVSIWLGFILSSPIWMFQFWAFVGPGMTRKEKRYAWLYCGIGALLFLAGVALGVWILPHAIDILTGFIPAGATTGFIDASPYLSFVTRIILVFGLTFLLPEVLVAINQLGLVKGRTLLRGWRWAVVGIVALMAVANPLPDPWSMIFMSIPIIGLYFGACGIAIQHDKRLAKRRAALDAELDAALARPSRSAIEAGPGSAS</sequence>
<keyword evidence="5 7" id="KW-0811">Translocation</keyword>
<dbReference type="GO" id="GO:0043953">
    <property type="term" value="P:protein transport by the Tat complex"/>
    <property type="evidence" value="ECO:0007669"/>
    <property type="project" value="UniProtKB-UniRule"/>
</dbReference>
<protein>
    <recommendedName>
        <fullName evidence="7">Sec-independent protein translocase protein TatC</fullName>
    </recommendedName>
</protein>
<dbReference type="RefSeq" id="WP_159523756.1">
    <property type="nucleotide sequence ID" value="NZ_CP053642.1"/>
</dbReference>
<keyword evidence="9" id="KW-1185">Reference proteome</keyword>
<dbReference type="EMBL" id="CP053642">
    <property type="protein sequence ID" value="QKD79732.1"/>
    <property type="molecule type" value="Genomic_DNA"/>
</dbReference>
<feature type="transmembrane region" description="Helical" evidence="7">
    <location>
        <begin position="122"/>
        <end position="144"/>
    </location>
</feature>
<accession>A0A6M8B1N7</accession>
<feature type="transmembrane region" description="Helical" evidence="7">
    <location>
        <begin position="33"/>
        <end position="51"/>
    </location>
</feature>
<feature type="transmembrane region" description="Helical" evidence="7">
    <location>
        <begin position="176"/>
        <end position="196"/>
    </location>
</feature>
<evidence type="ECO:0000256" key="2">
    <source>
        <dbReference type="ARBA" id="ARBA00022692"/>
    </source>
</evidence>
<evidence type="ECO:0000256" key="4">
    <source>
        <dbReference type="ARBA" id="ARBA00022989"/>
    </source>
</evidence>
<feature type="transmembrane region" description="Helical" evidence="7">
    <location>
        <begin position="208"/>
        <end position="225"/>
    </location>
</feature>
<organism evidence="8 9">
    <name type="scientific">Actinomyces marmotae</name>
    <dbReference type="NCBI Taxonomy" id="2737173"/>
    <lineage>
        <taxon>Bacteria</taxon>
        <taxon>Bacillati</taxon>
        <taxon>Actinomycetota</taxon>
        <taxon>Actinomycetes</taxon>
        <taxon>Actinomycetales</taxon>
        <taxon>Actinomycetaceae</taxon>
        <taxon>Actinomyces</taxon>
    </lineage>
</organism>
<dbReference type="HAMAP" id="MF_00902">
    <property type="entry name" value="TatC"/>
    <property type="match status" value="1"/>
</dbReference>
<dbReference type="Pfam" id="PF00902">
    <property type="entry name" value="TatC"/>
    <property type="match status" value="1"/>
</dbReference>
<dbReference type="NCBIfam" id="TIGR00945">
    <property type="entry name" value="tatC"/>
    <property type="match status" value="1"/>
</dbReference>
<keyword evidence="4 7" id="KW-1133">Transmembrane helix</keyword>
<dbReference type="GO" id="GO:0065002">
    <property type="term" value="P:intracellular protein transmembrane transport"/>
    <property type="evidence" value="ECO:0007669"/>
    <property type="project" value="TreeGrafter"/>
</dbReference>
<reference evidence="8 9" key="1">
    <citation type="submission" date="2020-05" db="EMBL/GenBank/DDBJ databases">
        <title>Actinomyces sp. zg-325.</title>
        <authorList>
            <person name="Yang C."/>
        </authorList>
    </citation>
    <scope>NUCLEOTIDE SEQUENCE [LARGE SCALE GENOMIC DNA]</scope>
    <source>
        <strain evidence="9">zg-325</strain>
    </source>
</reference>
<comment type="subunit">
    <text evidence="7">The Tat system comprises two distinct complexes: a TatABC complex, containing multiple copies of TatA, TatB and TatC subunits, and a separate TatA complex, containing only TatA subunits. Substrates initially bind to the TatABC complex, which probably triggers association of the separate TatA complex to form the active translocon.</text>
</comment>
<keyword evidence="2 7" id="KW-0812">Transmembrane</keyword>
<proteinExistence type="inferred from homology"/>
<dbReference type="KEGG" id="amam:HPC72_05245"/>
<evidence type="ECO:0000313" key="9">
    <source>
        <dbReference type="Proteomes" id="UP000504752"/>
    </source>
</evidence>
<comment type="similarity">
    <text evidence="7">Belongs to the TatC family.</text>
</comment>
<dbReference type="GO" id="GO:0033281">
    <property type="term" value="C:TAT protein transport complex"/>
    <property type="evidence" value="ECO:0007669"/>
    <property type="project" value="UniProtKB-UniRule"/>
</dbReference>
<evidence type="ECO:0000256" key="6">
    <source>
        <dbReference type="ARBA" id="ARBA00023136"/>
    </source>
</evidence>
<name>A0A6M8B1N7_9ACTO</name>
<keyword evidence="3 7" id="KW-0653">Protein transport</keyword>
<dbReference type="GO" id="GO:0009977">
    <property type="term" value="F:proton motive force dependent protein transmembrane transporter activity"/>
    <property type="evidence" value="ECO:0007669"/>
    <property type="project" value="TreeGrafter"/>
</dbReference>
<dbReference type="PANTHER" id="PTHR30371">
    <property type="entry name" value="SEC-INDEPENDENT PROTEIN TRANSLOCASE PROTEIN TATC"/>
    <property type="match status" value="1"/>
</dbReference>
<evidence type="ECO:0000256" key="7">
    <source>
        <dbReference type="HAMAP-Rule" id="MF_00902"/>
    </source>
</evidence>
<comment type="subcellular location">
    <subcellularLocation>
        <location evidence="7">Cell membrane</location>
        <topology evidence="7">Multi-pass membrane protein</topology>
    </subcellularLocation>
    <subcellularLocation>
        <location evidence="1">Membrane</location>
        <topology evidence="1">Multi-pass membrane protein</topology>
    </subcellularLocation>
</comment>
<dbReference type="InterPro" id="IPR002033">
    <property type="entry name" value="TatC"/>
</dbReference>
<feature type="transmembrane region" description="Helical" evidence="7">
    <location>
        <begin position="231"/>
        <end position="250"/>
    </location>
</feature>
<feature type="transmembrane region" description="Helical" evidence="7">
    <location>
        <begin position="89"/>
        <end position="110"/>
    </location>
</feature>
<keyword evidence="7" id="KW-0813">Transport</keyword>
<dbReference type="Proteomes" id="UP000504752">
    <property type="component" value="Chromosome"/>
</dbReference>
<evidence type="ECO:0000256" key="5">
    <source>
        <dbReference type="ARBA" id="ARBA00023010"/>
    </source>
</evidence>
<comment type="function">
    <text evidence="7">Part of the twin-arginine translocation (Tat) system that transports large folded proteins containing a characteristic twin-arginine motif in their signal peptide across membranes. Together with TatB, TatC is part of a receptor directly interacting with Tat signal peptides.</text>
</comment>
<evidence type="ECO:0000256" key="1">
    <source>
        <dbReference type="ARBA" id="ARBA00004141"/>
    </source>
</evidence>
<keyword evidence="6 7" id="KW-0472">Membrane</keyword>
<keyword evidence="7" id="KW-1003">Cell membrane</keyword>
<evidence type="ECO:0000313" key="8">
    <source>
        <dbReference type="EMBL" id="QKD79732.1"/>
    </source>
</evidence>
<evidence type="ECO:0000256" key="3">
    <source>
        <dbReference type="ARBA" id="ARBA00022927"/>
    </source>
</evidence>
<dbReference type="PRINTS" id="PR01840">
    <property type="entry name" value="TATCFAMILY"/>
</dbReference>